<proteinExistence type="predicted"/>
<accession>A0A9X0R4B9</accession>
<protein>
    <submittedName>
        <fullName evidence="2">Class I SAM-dependent methyltransferase</fullName>
    </submittedName>
</protein>
<evidence type="ECO:0000313" key="3">
    <source>
        <dbReference type="Proteomes" id="UP000600101"/>
    </source>
</evidence>
<dbReference type="PANTHER" id="PTHR43591">
    <property type="entry name" value="METHYLTRANSFERASE"/>
    <property type="match status" value="1"/>
</dbReference>
<dbReference type="GO" id="GO:0008757">
    <property type="term" value="F:S-adenosylmethionine-dependent methyltransferase activity"/>
    <property type="evidence" value="ECO:0007669"/>
    <property type="project" value="InterPro"/>
</dbReference>
<dbReference type="Gene3D" id="3.40.50.150">
    <property type="entry name" value="Vaccinia Virus protein VP39"/>
    <property type="match status" value="1"/>
</dbReference>
<dbReference type="SUPFAM" id="SSF53335">
    <property type="entry name" value="S-adenosyl-L-methionine-dependent methyltransferases"/>
    <property type="match status" value="1"/>
</dbReference>
<dbReference type="AlphaFoldDB" id="A0A9X0R4B9"/>
<sequence>MGRWSRLLAPLLLDFAGGAPENGGRVLDVGCGTGSLTFAAAGRYPRAEVVGCDIAEPLLAHARAVNPEPGRVRFEHGDACALPYPDGAFDLVLSSLVLMFVPDGALAAREMARVARPGATVAATAWDFRGGAVYHRLVADTAAALDPVAAAWRERVQRAPGVRLGDLAALWRGAGLSGVRDGSLTIRMDYAGIDDFWGALTRSGQFGSFFRTLSPERQRVIADAVRAAYLSGDPDGPRSFAATAWAVLGTR</sequence>
<reference evidence="2" key="1">
    <citation type="submission" date="2020-08" db="EMBL/GenBank/DDBJ databases">
        <authorList>
            <person name="Hu Y."/>
            <person name="Nguyen S.V."/>
            <person name="Li F."/>
            <person name="Fanning S."/>
        </authorList>
    </citation>
    <scope>NUCLEOTIDE SEQUENCE</scope>
    <source>
        <strain evidence="2">SYSU D8009</strain>
    </source>
</reference>
<keyword evidence="2" id="KW-0489">Methyltransferase</keyword>
<dbReference type="InterPro" id="IPR013216">
    <property type="entry name" value="Methyltransf_11"/>
</dbReference>
<dbReference type="CDD" id="cd02440">
    <property type="entry name" value="AdoMet_MTases"/>
    <property type="match status" value="1"/>
</dbReference>
<dbReference type="GO" id="GO:0032259">
    <property type="term" value="P:methylation"/>
    <property type="evidence" value="ECO:0007669"/>
    <property type="project" value="UniProtKB-KW"/>
</dbReference>
<feature type="domain" description="Methyltransferase type 11" evidence="1">
    <location>
        <begin position="27"/>
        <end position="121"/>
    </location>
</feature>
<keyword evidence="3" id="KW-1185">Reference proteome</keyword>
<keyword evidence="2" id="KW-0808">Transferase</keyword>
<name>A0A9X0R4B9_9PROT</name>
<dbReference type="PANTHER" id="PTHR43591:SF24">
    <property type="entry name" value="2-METHOXY-6-POLYPRENYL-1,4-BENZOQUINOL METHYLASE, MITOCHONDRIAL"/>
    <property type="match status" value="1"/>
</dbReference>
<gene>
    <name evidence="2" type="ORF">H7965_23765</name>
</gene>
<dbReference type="InterPro" id="IPR029063">
    <property type="entry name" value="SAM-dependent_MTases_sf"/>
</dbReference>
<dbReference type="Proteomes" id="UP000600101">
    <property type="component" value="Unassembled WGS sequence"/>
</dbReference>
<dbReference type="Pfam" id="PF08241">
    <property type="entry name" value="Methyltransf_11"/>
    <property type="match status" value="1"/>
</dbReference>
<comment type="caution">
    <text evidence="2">The sequence shown here is derived from an EMBL/GenBank/DDBJ whole genome shotgun (WGS) entry which is preliminary data.</text>
</comment>
<evidence type="ECO:0000259" key="1">
    <source>
        <dbReference type="Pfam" id="PF08241"/>
    </source>
</evidence>
<organism evidence="2 3">
    <name type="scientific">Siccirubricoccus deserti</name>
    <dbReference type="NCBI Taxonomy" id="2013562"/>
    <lineage>
        <taxon>Bacteria</taxon>
        <taxon>Pseudomonadati</taxon>
        <taxon>Pseudomonadota</taxon>
        <taxon>Alphaproteobacteria</taxon>
        <taxon>Acetobacterales</taxon>
        <taxon>Roseomonadaceae</taxon>
        <taxon>Siccirubricoccus</taxon>
    </lineage>
</organism>
<dbReference type="EMBL" id="JACOMF010000049">
    <property type="protein sequence ID" value="MBC4018307.1"/>
    <property type="molecule type" value="Genomic_DNA"/>
</dbReference>
<evidence type="ECO:0000313" key="2">
    <source>
        <dbReference type="EMBL" id="MBC4018307.1"/>
    </source>
</evidence>